<evidence type="ECO:0000256" key="1">
    <source>
        <dbReference type="SAM" id="Phobius"/>
    </source>
</evidence>
<keyword evidence="1" id="KW-0812">Transmembrane</keyword>
<feature type="transmembrane region" description="Helical" evidence="1">
    <location>
        <begin position="410"/>
        <end position="430"/>
    </location>
</feature>
<dbReference type="OrthoDB" id="2898697at2759"/>
<evidence type="ECO:0000313" key="3">
    <source>
        <dbReference type="Proteomes" id="UP000018144"/>
    </source>
</evidence>
<proteinExistence type="predicted"/>
<sequence length="493" mass="54090">MAPLPGATENSFLIRRDTNQTSGSLGNATGPGSWQGGMSVAGVGVIAMVVSDSGLASTEPQWWNASPLGCILIGLQPRGGWQILQRGVQWGTDTFASAFGVSCPEPILFCHFATTIRNRIEVWNTPRVMSPMENKVAAEKWTHFPGRCEMKRPSKLVDGSRGGQAFMCQLLRPEEGAAYSIVAQARMQMLSVMFVAASLMKDDGVDDVDKVFEEDFQVGGELGSIFLRLERGLIVVNIALVFVIVAVFYDLWARNIFSTGSPYVLKLTSFAAWAIGSVGILMLGGNPRVARKKTDKLPKYIEERIAQVLEETGCSKDNNPKNGIDEVDEKEVDIKEVDIKEVDEKEVDEKEVDEKEVDKKEVDEKDVKIQVNFGSLHGSVFTLDYGHCFLSPKVIRLICSYDLQLIRPRGWYVGMFWGGFLLALSIILQIAGSQSATVGSEIVGIIILISTAVLRGIGLSGPEEWQIPRWKKRKNANYGAVMVGLFTSRASAA</sequence>
<name>U4LE24_PYROM</name>
<keyword evidence="1" id="KW-1133">Transmembrane helix</keyword>
<organism evidence="2 3">
    <name type="scientific">Pyronema omphalodes (strain CBS 100304)</name>
    <name type="common">Pyronema confluens</name>
    <dbReference type="NCBI Taxonomy" id="1076935"/>
    <lineage>
        <taxon>Eukaryota</taxon>
        <taxon>Fungi</taxon>
        <taxon>Dikarya</taxon>
        <taxon>Ascomycota</taxon>
        <taxon>Pezizomycotina</taxon>
        <taxon>Pezizomycetes</taxon>
        <taxon>Pezizales</taxon>
        <taxon>Pyronemataceae</taxon>
        <taxon>Pyronema</taxon>
    </lineage>
</organism>
<dbReference type="OMA" id="STEPQWW"/>
<dbReference type="AlphaFoldDB" id="U4LE24"/>
<dbReference type="Proteomes" id="UP000018144">
    <property type="component" value="Unassembled WGS sequence"/>
</dbReference>
<feature type="transmembrane region" description="Helical" evidence="1">
    <location>
        <begin position="263"/>
        <end position="283"/>
    </location>
</feature>
<feature type="transmembrane region" description="Helical" evidence="1">
    <location>
        <begin position="232"/>
        <end position="251"/>
    </location>
</feature>
<reference evidence="2 3" key="1">
    <citation type="journal article" date="2013" name="PLoS Genet.">
        <title>The genome and development-dependent transcriptomes of Pyronema confluens: a window into fungal evolution.</title>
        <authorList>
            <person name="Traeger S."/>
            <person name="Altegoer F."/>
            <person name="Freitag M."/>
            <person name="Gabaldon T."/>
            <person name="Kempken F."/>
            <person name="Kumar A."/>
            <person name="Marcet-Houben M."/>
            <person name="Poggeler S."/>
            <person name="Stajich J.E."/>
            <person name="Nowrousian M."/>
        </authorList>
    </citation>
    <scope>NUCLEOTIDE SEQUENCE [LARGE SCALE GENOMIC DNA]</scope>
    <source>
        <strain evidence="3">CBS 100304</strain>
        <tissue evidence="2">Vegetative mycelium</tissue>
    </source>
</reference>
<keyword evidence="1" id="KW-0472">Membrane</keyword>
<dbReference type="EMBL" id="HF935439">
    <property type="protein sequence ID" value="CCX30344.1"/>
    <property type="molecule type" value="Genomic_DNA"/>
</dbReference>
<evidence type="ECO:0000313" key="2">
    <source>
        <dbReference type="EMBL" id="CCX30344.1"/>
    </source>
</evidence>
<keyword evidence="3" id="KW-1185">Reference proteome</keyword>
<gene>
    <name evidence="2" type="ORF">PCON_08541</name>
</gene>
<accession>U4LE24</accession>
<protein>
    <submittedName>
        <fullName evidence="2">Uncharacterized protein</fullName>
    </submittedName>
</protein>
<feature type="transmembrane region" description="Helical" evidence="1">
    <location>
        <begin position="442"/>
        <end position="462"/>
    </location>
</feature>